<reference evidence="2 3" key="1">
    <citation type="submission" date="2018-11" db="EMBL/GenBank/DDBJ databases">
        <title>Genome assembly of Steccherinum ochraceum LE-BIN_3174, the white-rot fungus of the Steccherinaceae family (The Residual Polyporoid clade, Polyporales, Basidiomycota).</title>
        <authorList>
            <person name="Fedorova T.V."/>
            <person name="Glazunova O.A."/>
            <person name="Landesman E.O."/>
            <person name="Moiseenko K.V."/>
            <person name="Psurtseva N.V."/>
            <person name="Savinova O.S."/>
            <person name="Shakhova N.V."/>
            <person name="Tyazhelova T.V."/>
            <person name="Vasina D.V."/>
        </authorList>
    </citation>
    <scope>NUCLEOTIDE SEQUENCE [LARGE SCALE GENOMIC DNA]</scope>
    <source>
        <strain evidence="2 3">LE-BIN_3174</strain>
    </source>
</reference>
<dbReference type="Proteomes" id="UP000292702">
    <property type="component" value="Unassembled WGS sequence"/>
</dbReference>
<evidence type="ECO:0000313" key="3">
    <source>
        <dbReference type="Proteomes" id="UP000292702"/>
    </source>
</evidence>
<feature type="coiled-coil region" evidence="1">
    <location>
        <begin position="192"/>
        <end position="226"/>
    </location>
</feature>
<organism evidence="2 3">
    <name type="scientific">Steccherinum ochraceum</name>
    <dbReference type="NCBI Taxonomy" id="92696"/>
    <lineage>
        <taxon>Eukaryota</taxon>
        <taxon>Fungi</taxon>
        <taxon>Dikarya</taxon>
        <taxon>Basidiomycota</taxon>
        <taxon>Agaricomycotina</taxon>
        <taxon>Agaricomycetes</taxon>
        <taxon>Polyporales</taxon>
        <taxon>Steccherinaceae</taxon>
        <taxon>Steccherinum</taxon>
    </lineage>
</organism>
<evidence type="ECO:0000313" key="2">
    <source>
        <dbReference type="EMBL" id="TCD62024.1"/>
    </source>
</evidence>
<keyword evidence="3" id="KW-1185">Reference proteome</keyword>
<accession>A0A4R0RI86</accession>
<comment type="caution">
    <text evidence="2">The sequence shown here is derived from an EMBL/GenBank/DDBJ whole genome shotgun (WGS) entry which is preliminary data.</text>
</comment>
<evidence type="ECO:0000256" key="1">
    <source>
        <dbReference type="SAM" id="Coils"/>
    </source>
</evidence>
<evidence type="ECO:0008006" key="4">
    <source>
        <dbReference type="Google" id="ProtNLM"/>
    </source>
</evidence>
<dbReference type="AlphaFoldDB" id="A0A4R0RI86"/>
<proteinExistence type="predicted"/>
<name>A0A4R0RI86_9APHY</name>
<protein>
    <recommendedName>
        <fullName evidence="4">SWI5-dependent HO expression protein 3</fullName>
    </recommendedName>
</protein>
<dbReference type="EMBL" id="RWJN01000409">
    <property type="protein sequence ID" value="TCD62024.1"/>
    <property type="molecule type" value="Genomic_DNA"/>
</dbReference>
<sequence length="240" mass="26774">MSTPIDSYAHPGFFAPAGAAGTGYYSSTGQMGFYPVTFQDMPPSMRTRFDSFGHSSFIPESSLKVEEARLQALKEWVGVNQKREADHLESESTLRQHVLSRASNEAEYAKNSLVLLELQRQLVEVQLATAKNHASLESLVVRKATADAERAEAEKKTAVEMLAWKASAEAERAEAEKKIVVEMVAWKASAEARRAEEEFARVKSQHQNTEKEKTKLELEMVLIQAQLYSVRAQAAKANLR</sequence>
<gene>
    <name evidence="2" type="ORF">EIP91_007542</name>
</gene>
<keyword evidence="1" id="KW-0175">Coiled coil</keyword>